<keyword evidence="2" id="KW-0238">DNA-binding</keyword>
<dbReference type="Pfam" id="PF01381">
    <property type="entry name" value="HTH_3"/>
    <property type="match status" value="1"/>
</dbReference>
<dbReference type="CDD" id="cd00093">
    <property type="entry name" value="HTH_XRE"/>
    <property type="match status" value="1"/>
</dbReference>
<evidence type="ECO:0000256" key="1">
    <source>
        <dbReference type="ARBA" id="ARBA00023015"/>
    </source>
</evidence>
<evidence type="ECO:0000313" key="7">
    <source>
        <dbReference type="Proteomes" id="UP000184301"/>
    </source>
</evidence>
<keyword evidence="3" id="KW-0804">Transcription</keyword>
<protein>
    <submittedName>
        <fullName evidence="6">Peptidase S24-like</fullName>
    </submittedName>
</protein>
<dbReference type="SMART" id="SM00530">
    <property type="entry name" value="HTH_XRE"/>
    <property type="match status" value="1"/>
</dbReference>
<feature type="domain" description="HTH cro/C1-type" evidence="5">
    <location>
        <begin position="41"/>
        <end position="102"/>
    </location>
</feature>
<dbReference type="EMBL" id="FQZY01000092">
    <property type="protein sequence ID" value="SHK82845.1"/>
    <property type="molecule type" value="Genomic_DNA"/>
</dbReference>
<dbReference type="OrthoDB" id="2475196at2"/>
<dbReference type="RefSeq" id="WP_073113088.1">
    <property type="nucleotide sequence ID" value="NZ_FQZY01000092.1"/>
</dbReference>
<dbReference type="Gene3D" id="1.10.260.40">
    <property type="entry name" value="lambda repressor-like DNA-binding domains"/>
    <property type="match status" value="1"/>
</dbReference>
<evidence type="ECO:0000313" key="6">
    <source>
        <dbReference type="EMBL" id="SHK82845.1"/>
    </source>
</evidence>
<keyword evidence="1" id="KW-0805">Transcription regulation</keyword>
<dbReference type="STRING" id="1121950.SAMN02745243_03815"/>
<dbReference type="Proteomes" id="UP000184301">
    <property type="component" value="Unassembled WGS sequence"/>
</dbReference>
<dbReference type="GO" id="GO:0003677">
    <property type="term" value="F:DNA binding"/>
    <property type="evidence" value="ECO:0007669"/>
    <property type="project" value="UniProtKB-KW"/>
</dbReference>
<evidence type="ECO:0000256" key="2">
    <source>
        <dbReference type="ARBA" id="ARBA00023125"/>
    </source>
</evidence>
<proteinExistence type="predicted"/>
<accession>A0A1M6VND4</accession>
<dbReference type="PROSITE" id="PS50943">
    <property type="entry name" value="HTH_CROC1"/>
    <property type="match status" value="1"/>
</dbReference>
<dbReference type="AlphaFoldDB" id="A0A1M6VND4"/>
<dbReference type="PANTHER" id="PTHR40661">
    <property type="match status" value="1"/>
</dbReference>
<evidence type="ECO:0000256" key="3">
    <source>
        <dbReference type="ARBA" id="ARBA00023163"/>
    </source>
</evidence>
<dbReference type="InterPro" id="IPR010982">
    <property type="entry name" value="Lambda_DNA-bd_dom_sf"/>
</dbReference>
<keyword evidence="7" id="KW-1185">Reference proteome</keyword>
<dbReference type="InterPro" id="IPR001387">
    <property type="entry name" value="Cro/C1-type_HTH"/>
</dbReference>
<evidence type="ECO:0000259" key="5">
    <source>
        <dbReference type="PROSITE" id="PS50943"/>
    </source>
</evidence>
<sequence length="291" mass="32475">MAQNNNHTIPFPGRGIDKHTSNTVSYNGAQQKQDNVLGTKITEARKSMKLSQKQLSEQLEDYKISVTPGAISKWEKGDSMPNPYQLFALCYCLHISDAINYFTGFSPEASDFTPDLSQKGLNLLQMFKEALVSSGNFAPRSRRDSFSDPEPEVDMKIFLEPAAAGPGNPLVEGAFDMIKYPVSAIPDGAEFGIRISGQSMSPRYVDSQIAWIEPSEELYNGDVGVFYYDDNAYIKKYVVEQPKADEIPDYIDEEGRVMPKVTLYSLNRECANLDVTVKPGHPFYIVGRVLN</sequence>
<dbReference type="Pfam" id="PF00717">
    <property type="entry name" value="Peptidase_S24"/>
    <property type="match status" value="1"/>
</dbReference>
<feature type="region of interest" description="Disordered" evidence="4">
    <location>
        <begin position="1"/>
        <end position="28"/>
    </location>
</feature>
<dbReference type="Gene3D" id="2.10.109.10">
    <property type="entry name" value="Umud Fragment, subunit A"/>
    <property type="match status" value="1"/>
</dbReference>
<dbReference type="PANTHER" id="PTHR40661:SF1">
    <property type="entry name" value="HTH CRO_C1-TYPE DOMAIN-CONTAINING PROTEIN"/>
    <property type="match status" value="1"/>
</dbReference>
<dbReference type="InterPro" id="IPR039418">
    <property type="entry name" value="LexA-like"/>
</dbReference>
<dbReference type="InterPro" id="IPR015927">
    <property type="entry name" value="Peptidase_S24_S26A/B/C"/>
</dbReference>
<dbReference type="CDD" id="cd06529">
    <property type="entry name" value="S24_LexA-like"/>
    <property type="match status" value="1"/>
</dbReference>
<reference evidence="6 7" key="1">
    <citation type="submission" date="2016-11" db="EMBL/GenBank/DDBJ databases">
        <authorList>
            <person name="Jaros S."/>
            <person name="Januszkiewicz K."/>
            <person name="Wedrychowicz H."/>
        </authorList>
    </citation>
    <scope>NUCLEOTIDE SEQUENCE [LARGE SCALE GENOMIC DNA]</scope>
    <source>
        <strain evidence="6 7">DSM 15480</strain>
    </source>
</reference>
<dbReference type="SUPFAM" id="SSF51306">
    <property type="entry name" value="LexA/Signal peptidase"/>
    <property type="match status" value="1"/>
</dbReference>
<evidence type="ECO:0000256" key="4">
    <source>
        <dbReference type="SAM" id="MobiDB-lite"/>
    </source>
</evidence>
<gene>
    <name evidence="6" type="ORF">SAMN02745243_03815</name>
</gene>
<name>A0A1M6VND4_9FIRM</name>
<dbReference type="SUPFAM" id="SSF47413">
    <property type="entry name" value="lambda repressor-like DNA-binding domains"/>
    <property type="match status" value="1"/>
</dbReference>
<dbReference type="InterPro" id="IPR036286">
    <property type="entry name" value="LexA/Signal_pep-like_sf"/>
</dbReference>
<organism evidence="6 7">
    <name type="scientific">Hespellia stercorisuis DSM 15480</name>
    <dbReference type="NCBI Taxonomy" id="1121950"/>
    <lineage>
        <taxon>Bacteria</taxon>
        <taxon>Bacillati</taxon>
        <taxon>Bacillota</taxon>
        <taxon>Clostridia</taxon>
        <taxon>Lachnospirales</taxon>
        <taxon>Lachnospiraceae</taxon>
        <taxon>Hespellia</taxon>
    </lineage>
</organism>